<protein>
    <submittedName>
        <fullName evidence="1">Uncharacterized protein</fullName>
    </submittedName>
</protein>
<proteinExistence type="predicted"/>
<gene>
    <name evidence="1" type="ORF">CROQUDRAFT_85522</name>
</gene>
<keyword evidence="2" id="KW-1185">Reference proteome</keyword>
<evidence type="ECO:0000313" key="1">
    <source>
        <dbReference type="EMBL" id="KAG0152435.1"/>
    </source>
</evidence>
<sequence>MPSAGSLLNSGCGTSEECDSCHIEPDDDSALFCQPNISESNSEGIAHLKNVMDILDLDEEYCEMVIEVTNATQPADQFGVVIAMQARVEQQVKKLINHQKQGGGWIPVEHFKEFVCTICAQHFIDPSLEAFASLLVDTARKNYSDKAV</sequence>
<organism evidence="1 2">
    <name type="scientific">Cronartium quercuum f. sp. fusiforme G11</name>
    <dbReference type="NCBI Taxonomy" id="708437"/>
    <lineage>
        <taxon>Eukaryota</taxon>
        <taxon>Fungi</taxon>
        <taxon>Dikarya</taxon>
        <taxon>Basidiomycota</taxon>
        <taxon>Pucciniomycotina</taxon>
        <taxon>Pucciniomycetes</taxon>
        <taxon>Pucciniales</taxon>
        <taxon>Coleosporiaceae</taxon>
        <taxon>Cronartium</taxon>
    </lineage>
</organism>
<comment type="caution">
    <text evidence="1">The sequence shown here is derived from an EMBL/GenBank/DDBJ whole genome shotgun (WGS) entry which is preliminary data.</text>
</comment>
<accession>A0A9P6NZW2</accession>
<name>A0A9P6NZW2_9BASI</name>
<evidence type="ECO:0000313" key="2">
    <source>
        <dbReference type="Proteomes" id="UP000886653"/>
    </source>
</evidence>
<dbReference type="EMBL" id="MU167208">
    <property type="protein sequence ID" value="KAG0152435.1"/>
    <property type="molecule type" value="Genomic_DNA"/>
</dbReference>
<dbReference type="AlphaFoldDB" id="A0A9P6NZW2"/>
<reference evidence="1" key="1">
    <citation type="submission" date="2013-11" db="EMBL/GenBank/DDBJ databases">
        <title>Genome sequence of the fusiform rust pathogen reveals effectors for host alternation and coevolution with pine.</title>
        <authorList>
            <consortium name="DOE Joint Genome Institute"/>
            <person name="Smith K."/>
            <person name="Pendleton A."/>
            <person name="Kubisiak T."/>
            <person name="Anderson C."/>
            <person name="Salamov A."/>
            <person name="Aerts A."/>
            <person name="Riley R."/>
            <person name="Clum A."/>
            <person name="Lindquist E."/>
            <person name="Ence D."/>
            <person name="Campbell M."/>
            <person name="Kronenberg Z."/>
            <person name="Feau N."/>
            <person name="Dhillon B."/>
            <person name="Hamelin R."/>
            <person name="Burleigh J."/>
            <person name="Smith J."/>
            <person name="Yandell M."/>
            <person name="Nelson C."/>
            <person name="Grigoriev I."/>
            <person name="Davis J."/>
        </authorList>
    </citation>
    <scope>NUCLEOTIDE SEQUENCE</scope>
    <source>
        <strain evidence="1">G11</strain>
    </source>
</reference>
<dbReference type="Proteomes" id="UP000886653">
    <property type="component" value="Unassembled WGS sequence"/>
</dbReference>